<feature type="region of interest" description="Disordered" evidence="3">
    <location>
        <begin position="383"/>
        <end position="423"/>
    </location>
</feature>
<dbReference type="AlphaFoldDB" id="A0AAX6Q6N4"/>
<feature type="compositionally biased region" description="Low complexity" evidence="3">
    <location>
        <begin position="679"/>
        <end position="688"/>
    </location>
</feature>
<feature type="region of interest" description="Disordered" evidence="3">
    <location>
        <begin position="662"/>
        <end position="726"/>
    </location>
</feature>
<evidence type="ECO:0000313" key="4">
    <source>
        <dbReference type="Proteomes" id="UP000694906"/>
    </source>
</evidence>
<gene>
    <name evidence="5" type="primary">Dact2</name>
</gene>
<dbReference type="PANTHER" id="PTHR15919">
    <property type="entry name" value="DAPPER-RELATED"/>
    <property type="match status" value="1"/>
</dbReference>
<name>A0AAX6Q6N4_HETGA</name>
<dbReference type="RefSeq" id="XP_004868891.1">
    <property type="nucleotide sequence ID" value="XM_004868834.3"/>
</dbReference>
<protein>
    <submittedName>
        <fullName evidence="5">Dapper homolog 2</fullName>
    </submittedName>
</protein>
<dbReference type="CTD" id="168002"/>
<feature type="region of interest" description="Disordered" evidence="3">
    <location>
        <begin position="587"/>
        <end position="631"/>
    </location>
</feature>
<feature type="compositionally biased region" description="Basic and acidic residues" evidence="3">
    <location>
        <begin position="621"/>
        <end position="631"/>
    </location>
</feature>
<feature type="region of interest" description="Disordered" evidence="3">
    <location>
        <begin position="472"/>
        <end position="546"/>
    </location>
</feature>
<feature type="region of interest" description="Disordered" evidence="3">
    <location>
        <begin position="151"/>
        <end position="190"/>
    </location>
</feature>
<sequence>MWAPGGHPGPAGWDRRRGGARLRAALAGLQELQGLRATQERRVRGALALLSPPGPAGARGGEGRLEATLAALREQLSWLRQQDAGLKTHLDQLDLQISELQLGMCRASNEGPDSDSRPSSGFYELSDAGSCSLSTSCASVCSDRLSPSLSSLLPASHPSKSRSGVGNCRPRSADENTVPAWRPQPAKEGSSFLDSAAGTGRAQDVFRPRPVSTGDLERVLPVDVGLQSLGADATPTSLLCQGTDPPAHVLDPTYQHDLVSRGGREVYPYPSPLHAVALQSPLFTLAKETPWPHSHSPPRDQSTALAVPVCEEGRAGAYIDRLLRLRALGPSPRDVLGEQGPLRNEASPFPQKAGDQKQGSGGQPEKLVCARGRRNTGVMAQSLAVQGDGLRQQGPTPLRDTPAPSTPPEEGPRPSNPRNLGETAVGLAPCPQAWQLHNNCSLATPRRLGCERPLQALGCSVHLPRAAEAPMSRLRTAPAKTRAVKIRRRASDEVPGSGRQPLPHPESPQGVHGGPWLPPERGLWHRPQGRGPQKRPSLAGEAPGRSCSESTLYPIPFLIPLVVAQQHSCQASASSRALFPAEANPLSAAARRKQRPWKSSVEISGKLGSASCADPPTHTVRKAEDPPARDRPLLARQEAEIESDLSEHSAECTSLFHSTIAETSEEEASDHTTNRFGDQESSSSDSEGGIQGKGSSLELDQVVAGRREQPPQAPAGSRPTLPPVPKLCRIKASRALKKKIRRFQPAALKVMTMV</sequence>
<dbReference type="GO" id="GO:0005737">
    <property type="term" value="C:cytoplasm"/>
    <property type="evidence" value="ECO:0007669"/>
    <property type="project" value="TreeGrafter"/>
</dbReference>
<dbReference type="GO" id="GO:1900108">
    <property type="term" value="P:negative regulation of nodal signaling pathway"/>
    <property type="evidence" value="ECO:0007669"/>
    <property type="project" value="TreeGrafter"/>
</dbReference>
<dbReference type="InterPro" id="IPR024843">
    <property type="entry name" value="Dapper"/>
</dbReference>
<reference evidence="5" key="1">
    <citation type="submission" date="2025-08" db="UniProtKB">
        <authorList>
            <consortium name="RefSeq"/>
        </authorList>
    </citation>
    <scope>IDENTIFICATION</scope>
</reference>
<evidence type="ECO:0000256" key="3">
    <source>
        <dbReference type="SAM" id="MobiDB-lite"/>
    </source>
</evidence>
<comment type="similarity">
    <text evidence="1">Belongs to the dapper family.</text>
</comment>
<dbReference type="Pfam" id="PF15268">
    <property type="entry name" value="Dapper"/>
    <property type="match status" value="1"/>
</dbReference>
<keyword evidence="4" id="KW-1185">Reference proteome</keyword>
<dbReference type="KEGG" id="hgl:101725793"/>
<keyword evidence="2" id="KW-0175">Coiled coil</keyword>
<feature type="region of interest" description="Disordered" evidence="3">
    <location>
        <begin position="331"/>
        <end position="366"/>
    </location>
</feature>
<dbReference type="PANTHER" id="PTHR15919:SF13">
    <property type="entry name" value="DAPPER HOMOLOG 2"/>
    <property type="match status" value="1"/>
</dbReference>
<dbReference type="Proteomes" id="UP000694906">
    <property type="component" value="Unplaced"/>
</dbReference>
<evidence type="ECO:0000313" key="5">
    <source>
        <dbReference type="RefSeq" id="XP_004868891.1"/>
    </source>
</evidence>
<proteinExistence type="inferred from homology"/>
<dbReference type="GeneID" id="101725793"/>
<accession>A0AAX6Q6N4</accession>
<evidence type="ECO:0000256" key="2">
    <source>
        <dbReference type="ARBA" id="ARBA00023054"/>
    </source>
</evidence>
<organism evidence="4 5">
    <name type="scientific">Heterocephalus glaber</name>
    <name type="common">Naked mole rat</name>
    <dbReference type="NCBI Taxonomy" id="10181"/>
    <lineage>
        <taxon>Eukaryota</taxon>
        <taxon>Metazoa</taxon>
        <taxon>Chordata</taxon>
        <taxon>Craniata</taxon>
        <taxon>Vertebrata</taxon>
        <taxon>Euteleostomi</taxon>
        <taxon>Mammalia</taxon>
        <taxon>Eutheria</taxon>
        <taxon>Euarchontoglires</taxon>
        <taxon>Glires</taxon>
        <taxon>Rodentia</taxon>
        <taxon>Hystricomorpha</taxon>
        <taxon>Bathyergidae</taxon>
        <taxon>Heterocephalus</taxon>
    </lineage>
</organism>
<evidence type="ECO:0000256" key="1">
    <source>
        <dbReference type="ARBA" id="ARBA00010807"/>
    </source>
</evidence>